<dbReference type="SUPFAM" id="SSF46894">
    <property type="entry name" value="C-terminal effector domain of the bipartite response regulators"/>
    <property type="match status" value="1"/>
</dbReference>
<evidence type="ECO:0000256" key="4">
    <source>
        <dbReference type="SAM" id="MobiDB-lite"/>
    </source>
</evidence>
<keyword evidence="2" id="KW-0238">DNA-binding</keyword>
<evidence type="ECO:0000313" key="7">
    <source>
        <dbReference type="Proteomes" id="UP000199623"/>
    </source>
</evidence>
<protein>
    <submittedName>
        <fullName evidence="6">Regulatory protein, luxR family</fullName>
    </submittedName>
</protein>
<dbReference type="CDD" id="cd06170">
    <property type="entry name" value="LuxR_C_like"/>
    <property type="match status" value="1"/>
</dbReference>
<dbReference type="InterPro" id="IPR041664">
    <property type="entry name" value="AAA_16"/>
</dbReference>
<keyword evidence="3" id="KW-0804">Transcription</keyword>
<gene>
    <name evidence="6" type="ORF">SAMN05216553_101671</name>
</gene>
<name>A0A1G7L4K4_9PSEU</name>
<sequence length="917" mass="98491">MAALEGTERLVPTDHGDALSELVGLLAECSAGTGRLALVSGGLASGKTELLQRFQRHAAASGALLLTATGAPAERPLQAGVIDQLFHGAGLPPEIADRVSHLITPIAATVQDSGADVRRIHHSYVRPVHELCQILLEMSRERPVVVCVDDVQFADSSSLQFILYLRRRMRAGRVVVVLAEWQQPQPTLPQFHAELTRRPHHRIRLAPLSVCGIAELLRDRVPDAGAVAPAWHALSGGNPMLVRALVEDFEAGHEIGPDQVGPAFKRAVLECLHRWEAGLLEVARAIAVLGKERTPVLLGRLAGTTPEAVEQAVDVLTAAGLLLDGCFRHPGAGAAVLDSTPGAERVRLRARAAELLYQRGAAAAVVADHLVAADRVASGWPVAVLRVAAEQALMGDDVAAAVRYLEPALPVVEPDERLGITSVLVRALWRVNPAAAVVHMKPLHEAMWAGELRGRDAVTVVHHALWIGDEATAVRALAVLERNPGMLDAQSAAELRIVCQWFHGLDQATAVATDVVADADPWVAAAQAIGTFWTAEFHPDAIASAEHILRSCRLGDMALEVVLTALLILVHTGHPDRAERWCDRLTAEAVRGGAVTWQAILEVVRADVDLRRGEVAVAAARAETALALLPHQGWGLAIGYPLAVLLEASTALDRHRAIADAMRVRVPDAMFATAAGLRYLYARGNGNLAVGRVLAAISDFQNCGTRMREWRVDLPVLAPWRCGLAQANLTLGRPEAARELIGEQMRLPAGDRRTRGAALRVLAAAGEPAERPALLREAVRHLRQAGDRVELARALSDLGEALDALGKHAEARELSRSAVAETKASYSGAVPIQVDWEDGDSGDGRSVLSDSELRVAELAAKGHTNREISAILYITVSTVEQHLTRVYRKLGMRSRADLPHRLSQRTGTDPRAFEARG</sequence>
<dbReference type="PANTHER" id="PTHR44688:SF16">
    <property type="entry name" value="DNA-BINDING TRANSCRIPTIONAL ACTIVATOR DEVR_DOSR"/>
    <property type="match status" value="1"/>
</dbReference>
<dbReference type="PRINTS" id="PR00038">
    <property type="entry name" value="HTHLUXR"/>
</dbReference>
<dbReference type="InterPro" id="IPR011990">
    <property type="entry name" value="TPR-like_helical_dom_sf"/>
</dbReference>
<dbReference type="EMBL" id="FNCC01000001">
    <property type="protein sequence ID" value="SDF44437.1"/>
    <property type="molecule type" value="Genomic_DNA"/>
</dbReference>
<evidence type="ECO:0000256" key="3">
    <source>
        <dbReference type="ARBA" id="ARBA00023163"/>
    </source>
</evidence>
<keyword evidence="1" id="KW-0805">Transcription regulation</keyword>
<dbReference type="InterPro" id="IPR000792">
    <property type="entry name" value="Tscrpt_reg_LuxR_C"/>
</dbReference>
<evidence type="ECO:0000256" key="2">
    <source>
        <dbReference type="ARBA" id="ARBA00023125"/>
    </source>
</evidence>
<dbReference type="Pfam" id="PF00196">
    <property type="entry name" value="GerE"/>
    <property type="match status" value="1"/>
</dbReference>
<dbReference type="STRING" id="200378.SAMN05216553_101671"/>
<dbReference type="SUPFAM" id="SSF48452">
    <property type="entry name" value="TPR-like"/>
    <property type="match status" value="1"/>
</dbReference>
<dbReference type="AlphaFoldDB" id="A0A1G7L4K4"/>
<feature type="region of interest" description="Disordered" evidence="4">
    <location>
        <begin position="898"/>
        <end position="917"/>
    </location>
</feature>
<evidence type="ECO:0000259" key="5">
    <source>
        <dbReference type="PROSITE" id="PS50043"/>
    </source>
</evidence>
<reference evidence="7" key="1">
    <citation type="submission" date="2016-10" db="EMBL/GenBank/DDBJ databases">
        <authorList>
            <person name="Varghese N."/>
            <person name="Submissions S."/>
        </authorList>
    </citation>
    <scope>NUCLEOTIDE SEQUENCE [LARGE SCALE GENOMIC DNA]</scope>
    <source>
        <strain evidence="7">CGMCC 4.3506</strain>
    </source>
</reference>
<dbReference type="Gene3D" id="1.10.10.10">
    <property type="entry name" value="Winged helix-like DNA-binding domain superfamily/Winged helix DNA-binding domain"/>
    <property type="match status" value="1"/>
</dbReference>
<dbReference type="Pfam" id="PF13191">
    <property type="entry name" value="AAA_16"/>
    <property type="match status" value="1"/>
</dbReference>
<dbReference type="SUPFAM" id="SSF52540">
    <property type="entry name" value="P-loop containing nucleoside triphosphate hydrolases"/>
    <property type="match status" value="1"/>
</dbReference>
<dbReference type="PROSITE" id="PS50043">
    <property type="entry name" value="HTH_LUXR_2"/>
    <property type="match status" value="1"/>
</dbReference>
<dbReference type="GO" id="GO:0006355">
    <property type="term" value="P:regulation of DNA-templated transcription"/>
    <property type="evidence" value="ECO:0007669"/>
    <property type="project" value="InterPro"/>
</dbReference>
<dbReference type="PANTHER" id="PTHR44688">
    <property type="entry name" value="DNA-BINDING TRANSCRIPTIONAL ACTIVATOR DEVR_DOSR"/>
    <property type="match status" value="1"/>
</dbReference>
<accession>A0A1G7L4K4</accession>
<evidence type="ECO:0000313" key="6">
    <source>
        <dbReference type="EMBL" id="SDF44437.1"/>
    </source>
</evidence>
<dbReference type="PROSITE" id="PS00622">
    <property type="entry name" value="HTH_LUXR_1"/>
    <property type="match status" value="1"/>
</dbReference>
<proteinExistence type="predicted"/>
<feature type="domain" description="HTH luxR-type" evidence="5">
    <location>
        <begin position="841"/>
        <end position="906"/>
    </location>
</feature>
<dbReference type="SMART" id="SM00421">
    <property type="entry name" value="HTH_LUXR"/>
    <property type="match status" value="1"/>
</dbReference>
<evidence type="ECO:0000256" key="1">
    <source>
        <dbReference type="ARBA" id="ARBA00023015"/>
    </source>
</evidence>
<organism evidence="6 7">
    <name type="scientific">Lentzea fradiae</name>
    <dbReference type="NCBI Taxonomy" id="200378"/>
    <lineage>
        <taxon>Bacteria</taxon>
        <taxon>Bacillati</taxon>
        <taxon>Actinomycetota</taxon>
        <taxon>Actinomycetes</taxon>
        <taxon>Pseudonocardiales</taxon>
        <taxon>Pseudonocardiaceae</taxon>
        <taxon>Lentzea</taxon>
    </lineage>
</organism>
<dbReference type="InterPro" id="IPR036388">
    <property type="entry name" value="WH-like_DNA-bd_sf"/>
</dbReference>
<dbReference type="InterPro" id="IPR016032">
    <property type="entry name" value="Sig_transdc_resp-reg_C-effctor"/>
</dbReference>
<keyword evidence="7" id="KW-1185">Reference proteome</keyword>
<dbReference type="GO" id="GO:0003677">
    <property type="term" value="F:DNA binding"/>
    <property type="evidence" value="ECO:0007669"/>
    <property type="project" value="UniProtKB-KW"/>
</dbReference>
<dbReference type="Gene3D" id="1.25.40.10">
    <property type="entry name" value="Tetratricopeptide repeat domain"/>
    <property type="match status" value="1"/>
</dbReference>
<dbReference type="InterPro" id="IPR027417">
    <property type="entry name" value="P-loop_NTPase"/>
</dbReference>
<dbReference type="Proteomes" id="UP000199623">
    <property type="component" value="Unassembled WGS sequence"/>
</dbReference>